<proteinExistence type="predicted"/>
<evidence type="ECO:0000313" key="3">
    <source>
        <dbReference type="Proteomes" id="UP000738349"/>
    </source>
</evidence>
<dbReference type="AlphaFoldDB" id="A0A9P9CZR6"/>
<gene>
    <name evidence="2" type="ORF">EDB81DRAFT_832727</name>
</gene>
<feature type="chain" id="PRO_5040367437" evidence="1">
    <location>
        <begin position="17"/>
        <end position="118"/>
    </location>
</feature>
<organism evidence="2 3">
    <name type="scientific">Dactylonectria macrodidyma</name>
    <dbReference type="NCBI Taxonomy" id="307937"/>
    <lineage>
        <taxon>Eukaryota</taxon>
        <taxon>Fungi</taxon>
        <taxon>Dikarya</taxon>
        <taxon>Ascomycota</taxon>
        <taxon>Pezizomycotina</taxon>
        <taxon>Sordariomycetes</taxon>
        <taxon>Hypocreomycetidae</taxon>
        <taxon>Hypocreales</taxon>
        <taxon>Nectriaceae</taxon>
        <taxon>Dactylonectria</taxon>
    </lineage>
</organism>
<sequence>MQPRFLFPILATAAAAMPSYPAVDADLAILETCMSGSRLLAGSFVRSQKSTPAILETRASKTWQASGGCKTNWGGGRCLDTCEAEATAKGYKCTAINSNIRKDECWLGWCACDCECKL</sequence>
<keyword evidence="1" id="KW-0732">Signal</keyword>
<dbReference type="Proteomes" id="UP000738349">
    <property type="component" value="Unassembled WGS sequence"/>
</dbReference>
<accession>A0A9P9CZR6</accession>
<comment type="caution">
    <text evidence="2">The sequence shown here is derived from an EMBL/GenBank/DDBJ whole genome shotgun (WGS) entry which is preliminary data.</text>
</comment>
<dbReference type="OrthoDB" id="2331623at2759"/>
<dbReference type="EMBL" id="JAGMUV010000048">
    <property type="protein sequence ID" value="KAH7109989.1"/>
    <property type="molecule type" value="Genomic_DNA"/>
</dbReference>
<evidence type="ECO:0000313" key="2">
    <source>
        <dbReference type="EMBL" id="KAH7109989.1"/>
    </source>
</evidence>
<reference evidence="2" key="1">
    <citation type="journal article" date="2021" name="Nat. Commun.">
        <title>Genetic determinants of endophytism in the Arabidopsis root mycobiome.</title>
        <authorList>
            <person name="Mesny F."/>
            <person name="Miyauchi S."/>
            <person name="Thiergart T."/>
            <person name="Pickel B."/>
            <person name="Atanasova L."/>
            <person name="Karlsson M."/>
            <person name="Huettel B."/>
            <person name="Barry K.W."/>
            <person name="Haridas S."/>
            <person name="Chen C."/>
            <person name="Bauer D."/>
            <person name="Andreopoulos W."/>
            <person name="Pangilinan J."/>
            <person name="LaButti K."/>
            <person name="Riley R."/>
            <person name="Lipzen A."/>
            <person name="Clum A."/>
            <person name="Drula E."/>
            <person name="Henrissat B."/>
            <person name="Kohler A."/>
            <person name="Grigoriev I.V."/>
            <person name="Martin F.M."/>
            <person name="Hacquard S."/>
        </authorList>
    </citation>
    <scope>NUCLEOTIDE SEQUENCE</scope>
    <source>
        <strain evidence="2">MPI-CAGE-AT-0147</strain>
    </source>
</reference>
<feature type="signal peptide" evidence="1">
    <location>
        <begin position="1"/>
        <end position="16"/>
    </location>
</feature>
<keyword evidence="3" id="KW-1185">Reference proteome</keyword>
<name>A0A9P9CZR6_9HYPO</name>
<protein>
    <submittedName>
        <fullName evidence="2">Uncharacterized protein</fullName>
    </submittedName>
</protein>
<evidence type="ECO:0000256" key="1">
    <source>
        <dbReference type="SAM" id="SignalP"/>
    </source>
</evidence>